<dbReference type="GO" id="GO:0004309">
    <property type="term" value="F:exopolyphosphatase activity"/>
    <property type="evidence" value="ECO:0007669"/>
    <property type="project" value="TreeGrafter"/>
</dbReference>
<sequence length="372" mass="41456">MSVLKQFLAQAKRSPVKGIVSGNQSADMDSAISALAYAFFSTRHADPVVPIINVPRHDFRLRRDIVEWLAKFGVAEDDLWFADDLEALVAPSPRSVPLHLVDHCNLQGPEIIALVGAHKLSVVSIIDHHADEKVFIDANPRVIGAAGSCSSRVWHYWHSVLGAEAEVPEIVELLMAPLLIDTGNMTQKVEDVDRQALAEYDEILARPTTRSVVDSVAAIRSDIYPKLKSAKKDVSGFSFEDILRKDYKQNTFGDYTIGFSSIGKSFEWIRKTFNDADIVGDLDGLATKLGLDYVIMTCSYSDKTTGEHRRDFGEYHAGGKPLDWTHAIDVLRLAPYPEVSLPRVDVWHQHDVNATRKTVVPVVHDTVLKYQK</sequence>
<name>A0A642UYK2_DIURU</name>
<keyword evidence="2" id="KW-0479">Metal-binding</keyword>
<dbReference type="InterPro" id="IPR038763">
    <property type="entry name" value="DHH_sf"/>
</dbReference>
<dbReference type="InterPro" id="IPR038222">
    <property type="entry name" value="DHHA2_dom_sf"/>
</dbReference>
<dbReference type="InterPro" id="IPR004097">
    <property type="entry name" value="DHHA2"/>
</dbReference>
<evidence type="ECO:0000256" key="3">
    <source>
        <dbReference type="ARBA" id="ARBA00022801"/>
    </source>
</evidence>
<dbReference type="GeneID" id="54778887"/>
<comment type="cofactor">
    <cofactor evidence="1">
        <name>Mn(2+)</name>
        <dbReference type="ChEBI" id="CHEBI:29035"/>
    </cofactor>
</comment>
<dbReference type="Pfam" id="PF01368">
    <property type="entry name" value="DHH"/>
    <property type="match status" value="1"/>
</dbReference>
<dbReference type="PANTHER" id="PTHR12112:SF39">
    <property type="entry name" value="EG:152A3.5 PROTEIN (FBGN0003116_PN PROTEIN)"/>
    <property type="match status" value="1"/>
</dbReference>
<dbReference type="InterPro" id="IPR001667">
    <property type="entry name" value="DDH_dom"/>
</dbReference>
<dbReference type="RefSeq" id="XP_034014950.1">
    <property type="nucleotide sequence ID" value="XM_034154980.1"/>
</dbReference>
<feature type="domain" description="DHHA2" evidence="5">
    <location>
        <begin position="224"/>
        <end position="367"/>
    </location>
</feature>
<dbReference type="OrthoDB" id="374045at2759"/>
<evidence type="ECO:0000313" key="6">
    <source>
        <dbReference type="EMBL" id="KAA8908265.1"/>
    </source>
</evidence>
<reference evidence="6 7" key="1">
    <citation type="submission" date="2019-07" db="EMBL/GenBank/DDBJ databases">
        <title>Genome assembly of two rare yeast pathogens: Diutina rugosa and Trichomonascus ciferrii.</title>
        <authorList>
            <person name="Mixao V."/>
            <person name="Saus E."/>
            <person name="Hansen A."/>
            <person name="Lass-Flor C."/>
            <person name="Gabaldon T."/>
        </authorList>
    </citation>
    <scope>NUCLEOTIDE SEQUENCE [LARGE SCALE GENOMIC DNA]</scope>
    <source>
        <strain evidence="6 7">CBS 613</strain>
    </source>
</reference>
<dbReference type="Proteomes" id="UP000449547">
    <property type="component" value="Unassembled WGS sequence"/>
</dbReference>
<dbReference type="PANTHER" id="PTHR12112">
    <property type="entry name" value="BNIP - RELATED"/>
    <property type="match status" value="1"/>
</dbReference>
<dbReference type="VEuPathDB" id="FungiDB:DIURU_000234"/>
<gene>
    <name evidence="6" type="ORF">DIURU_000234</name>
</gene>
<dbReference type="EMBL" id="SWFT01000009">
    <property type="protein sequence ID" value="KAA8908265.1"/>
    <property type="molecule type" value="Genomic_DNA"/>
</dbReference>
<proteinExistence type="predicted"/>
<keyword evidence="4" id="KW-0464">Manganese</keyword>
<dbReference type="SUPFAM" id="SSF64182">
    <property type="entry name" value="DHH phosphoesterases"/>
    <property type="match status" value="1"/>
</dbReference>
<dbReference type="OMA" id="TMTIFFN"/>
<organism evidence="6 7">
    <name type="scientific">Diutina rugosa</name>
    <name type="common">Yeast</name>
    <name type="synonym">Candida rugosa</name>
    <dbReference type="NCBI Taxonomy" id="5481"/>
    <lineage>
        <taxon>Eukaryota</taxon>
        <taxon>Fungi</taxon>
        <taxon>Dikarya</taxon>
        <taxon>Ascomycota</taxon>
        <taxon>Saccharomycotina</taxon>
        <taxon>Pichiomycetes</taxon>
        <taxon>Debaryomycetaceae</taxon>
        <taxon>Diutina</taxon>
    </lineage>
</organism>
<comment type="caution">
    <text evidence="6">The sequence shown here is derived from an EMBL/GenBank/DDBJ whole genome shotgun (WGS) entry which is preliminary data.</text>
</comment>
<dbReference type="SMART" id="SM01131">
    <property type="entry name" value="DHHA2"/>
    <property type="match status" value="1"/>
</dbReference>
<evidence type="ECO:0000256" key="2">
    <source>
        <dbReference type="ARBA" id="ARBA00022723"/>
    </source>
</evidence>
<protein>
    <recommendedName>
        <fullName evidence="5">DHHA2 domain-containing protein</fullName>
    </recommendedName>
</protein>
<evidence type="ECO:0000259" key="5">
    <source>
        <dbReference type="SMART" id="SM01131"/>
    </source>
</evidence>
<dbReference type="Pfam" id="PF02833">
    <property type="entry name" value="DHHA2"/>
    <property type="match status" value="1"/>
</dbReference>
<dbReference type="Gene3D" id="3.90.1640.10">
    <property type="entry name" value="inorganic pyrophosphatase (n-terminal core)"/>
    <property type="match status" value="1"/>
</dbReference>
<dbReference type="AlphaFoldDB" id="A0A642UYK2"/>
<evidence type="ECO:0000313" key="7">
    <source>
        <dbReference type="Proteomes" id="UP000449547"/>
    </source>
</evidence>
<keyword evidence="3" id="KW-0378">Hydrolase</keyword>
<dbReference type="Gene3D" id="3.10.310.20">
    <property type="entry name" value="DHHA2 domain"/>
    <property type="match status" value="1"/>
</dbReference>
<keyword evidence="7" id="KW-1185">Reference proteome</keyword>
<dbReference type="GO" id="GO:0005737">
    <property type="term" value="C:cytoplasm"/>
    <property type="evidence" value="ECO:0007669"/>
    <property type="project" value="InterPro"/>
</dbReference>
<evidence type="ECO:0000256" key="1">
    <source>
        <dbReference type="ARBA" id="ARBA00001936"/>
    </source>
</evidence>
<accession>A0A642UYK2</accession>
<evidence type="ECO:0000256" key="4">
    <source>
        <dbReference type="ARBA" id="ARBA00023211"/>
    </source>
</evidence>